<dbReference type="InterPro" id="IPR003593">
    <property type="entry name" value="AAA+_ATPase"/>
</dbReference>
<comment type="caution">
    <text evidence="6">The sequence shown here is derived from an EMBL/GenBank/DDBJ whole genome shotgun (WGS) entry which is preliminary data.</text>
</comment>
<dbReference type="Pfam" id="PF01078">
    <property type="entry name" value="Mg_chelatase"/>
    <property type="match status" value="1"/>
</dbReference>
<dbReference type="AlphaFoldDB" id="A0A0L6TYK3"/>
<comment type="similarity">
    <text evidence="1">Belongs to the Mg-chelatase subunits D/I family.</text>
</comment>
<name>A0A0L6TYK3_9FIRM</name>
<dbReference type="STRING" id="52689.AKG39_13750"/>
<dbReference type="Gene3D" id="1.10.8.80">
    <property type="entry name" value="Magnesium chelatase subunit I, C-Terminal domain"/>
    <property type="match status" value="1"/>
</dbReference>
<evidence type="ECO:0000256" key="4">
    <source>
        <dbReference type="ARBA" id="ARBA00030759"/>
    </source>
</evidence>
<evidence type="ECO:0000256" key="2">
    <source>
        <dbReference type="ARBA" id="ARBA00022741"/>
    </source>
</evidence>
<evidence type="ECO:0000313" key="6">
    <source>
        <dbReference type="EMBL" id="KNZ41172.1"/>
    </source>
</evidence>
<evidence type="ECO:0000259" key="5">
    <source>
        <dbReference type="SMART" id="SM00382"/>
    </source>
</evidence>
<dbReference type="CDD" id="cd00009">
    <property type="entry name" value="AAA"/>
    <property type="match status" value="1"/>
</dbReference>
<dbReference type="PANTHER" id="PTHR32039">
    <property type="entry name" value="MAGNESIUM-CHELATASE SUBUNIT CHLI"/>
    <property type="match status" value="1"/>
</dbReference>
<dbReference type="Pfam" id="PF17863">
    <property type="entry name" value="AAA_lid_2"/>
    <property type="match status" value="1"/>
</dbReference>
<protein>
    <recommendedName>
        <fullName evidence="4">Mg-protoporphyrin IX chelatase</fullName>
    </recommendedName>
</protein>
<dbReference type="InterPro" id="IPR027417">
    <property type="entry name" value="P-loop_NTPase"/>
</dbReference>
<dbReference type="InterPro" id="IPR000523">
    <property type="entry name" value="Mg_chelatse_chII-like_cat_dom"/>
</dbReference>
<dbReference type="SMART" id="SM00382">
    <property type="entry name" value="AAA"/>
    <property type="match status" value="1"/>
</dbReference>
<dbReference type="Proteomes" id="UP000036873">
    <property type="component" value="Unassembled WGS sequence"/>
</dbReference>
<gene>
    <name evidence="6" type="ORF">AKG39_13750</name>
</gene>
<keyword evidence="7" id="KW-1185">Reference proteome</keyword>
<keyword evidence="3" id="KW-0067">ATP-binding</keyword>
<evidence type="ECO:0000313" key="7">
    <source>
        <dbReference type="Proteomes" id="UP000036873"/>
    </source>
</evidence>
<sequence>MKLGLILNVIDPKIGGVLVFGEKGTGKSTAVRAIANLLPEIDVVKECPFHCNPRDQGSLCENCRTKINDGETLLIGKDKMRVVDLPVSATEDRVVGSLDIEEAIQHGKKKFDLGVLAQANRGILYVDEINLLDDHIVDLLLDSAAMGVNTVEREGISFSHPAQFILVGTMNPEEGELRPQLLDRFGFSVDIKGIKDPEKRIAIVKRRGAFEADPHGFLHEYHDAEMELSDRIVTARNMLPRVTIDDELLLINAKIAIALEVDGHRGDLTLMKGARAMAAFEGHEQVEKEDIRKVVEMVFLHRLKSLPFETTKKFNMDKVNAIIDETE</sequence>
<evidence type="ECO:0000256" key="1">
    <source>
        <dbReference type="ARBA" id="ARBA00005799"/>
    </source>
</evidence>
<dbReference type="SUPFAM" id="SSF52540">
    <property type="entry name" value="P-loop containing nucleoside triphosphate hydrolases"/>
    <property type="match status" value="1"/>
</dbReference>
<dbReference type="EMBL" id="LGYO01000034">
    <property type="protein sequence ID" value="KNZ41172.1"/>
    <property type="molecule type" value="Genomic_DNA"/>
</dbReference>
<dbReference type="PATRIC" id="fig|52689.4.peg.2120"/>
<dbReference type="OrthoDB" id="9775079at2"/>
<dbReference type="PANTHER" id="PTHR32039:SF9">
    <property type="entry name" value="MAGNESIUM-CHELATASE SUBUNIT CHLI-2, CHLOROPLASTIC"/>
    <property type="match status" value="1"/>
</dbReference>
<dbReference type="Gene3D" id="3.40.50.300">
    <property type="entry name" value="P-loop containing nucleotide triphosphate hydrolases"/>
    <property type="match status" value="1"/>
</dbReference>
<keyword evidence="2" id="KW-0547">Nucleotide-binding</keyword>
<accession>A0A0L6TYK3</accession>
<dbReference type="InterPro" id="IPR045006">
    <property type="entry name" value="CHLI-like"/>
</dbReference>
<organism evidence="6 7">
    <name type="scientific">Acetobacterium bakii</name>
    <dbReference type="NCBI Taxonomy" id="52689"/>
    <lineage>
        <taxon>Bacteria</taxon>
        <taxon>Bacillati</taxon>
        <taxon>Bacillota</taxon>
        <taxon>Clostridia</taxon>
        <taxon>Eubacteriales</taxon>
        <taxon>Eubacteriaceae</taxon>
        <taxon>Acetobacterium</taxon>
    </lineage>
</organism>
<feature type="domain" description="AAA+ ATPase" evidence="5">
    <location>
        <begin position="13"/>
        <end position="195"/>
    </location>
</feature>
<dbReference type="GO" id="GO:0005524">
    <property type="term" value="F:ATP binding"/>
    <property type="evidence" value="ECO:0007669"/>
    <property type="project" value="UniProtKB-KW"/>
</dbReference>
<evidence type="ECO:0000256" key="3">
    <source>
        <dbReference type="ARBA" id="ARBA00022840"/>
    </source>
</evidence>
<dbReference type="InterPro" id="IPR041628">
    <property type="entry name" value="ChlI/MoxR_AAA_lid"/>
</dbReference>
<reference evidence="7" key="1">
    <citation type="submission" date="2015-07" db="EMBL/GenBank/DDBJ databases">
        <title>Draft genome sequence of Acetobacterium bakii DSM 8293, a potential psychrophilic chemical producer through syngas fermentation.</title>
        <authorList>
            <person name="Song Y."/>
            <person name="Hwang S."/>
            <person name="Cho B.-K."/>
        </authorList>
    </citation>
    <scope>NUCLEOTIDE SEQUENCE [LARGE SCALE GENOMIC DNA]</scope>
    <source>
        <strain evidence="7">DSM 8239</strain>
    </source>
</reference>
<proteinExistence type="inferred from homology"/>